<feature type="chain" id="PRO_5020824783" evidence="2">
    <location>
        <begin position="25"/>
        <end position="178"/>
    </location>
</feature>
<dbReference type="GO" id="GO:0016209">
    <property type="term" value="F:antioxidant activity"/>
    <property type="evidence" value="ECO:0007669"/>
    <property type="project" value="InterPro"/>
</dbReference>
<name>A0A4R1BIJ4_9PROT</name>
<comment type="caution">
    <text evidence="4">The sequence shown here is derived from an EMBL/GenBank/DDBJ whole genome shotgun (WGS) entry which is preliminary data.</text>
</comment>
<evidence type="ECO:0000313" key="5">
    <source>
        <dbReference type="Proteomes" id="UP000295443"/>
    </source>
</evidence>
<reference evidence="4 5" key="1">
    <citation type="submission" date="2019-03" db="EMBL/GenBank/DDBJ databases">
        <title>Genome sequence of Thiobacillaceae bacterium LSR1, a sulfur-oxidizing bacterium isolated from freshwater sediment.</title>
        <authorList>
            <person name="Li S."/>
        </authorList>
    </citation>
    <scope>NUCLEOTIDE SEQUENCE [LARGE SCALE GENOMIC DNA]</scope>
    <source>
        <strain evidence="4 5">LSR1</strain>
    </source>
</reference>
<dbReference type="SUPFAM" id="SSF52833">
    <property type="entry name" value="Thioredoxin-like"/>
    <property type="match status" value="1"/>
</dbReference>
<dbReference type="PANTHER" id="PTHR42852:SF18">
    <property type="entry name" value="CHROMOSOME UNDETERMINED SCAFFOLD_47, WHOLE GENOME SHOTGUN SEQUENCE"/>
    <property type="match status" value="1"/>
</dbReference>
<dbReference type="InterPro" id="IPR000866">
    <property type="entry name" value="AhpC/TSA"/>
</dbReference>
<accession>A0A4R1BIJ4</accession>
<dbReference type="InterPro" id="IPR036249">
    <property type="entry name" value="Thioredoxin-like_sf"/>
</dbReference>
<dbReference type="Proteomes" id="UP000295443">
    <property type="component" value="Unassembled WGS sequence"/>
</dbReference>
<evidence type="ECO:0000256" key="2">
    <source>
        <dbReference type="SAM" id="SignalP"/>
    </source>
</evidence>
<feature type="domain" description="Thioredoxin" evidence="3">
    <location>
        <begin position="38"/>
        <end position="178"/>
    </location>
</feature>
<dbReference type="Pfam" id="PF00578">
    <property type="entry name" value="AhpC-TSA"/>
    <property type="match status" value="1"/>
</dbReference>
<keyword evidence="1" id="KW-0676">Redox-active center</keyword>
<dbReference type="InterPro" id="IPR017937">
    <property type="entry name" value="Thioredoxin_CS"/>
</dbReference>
<evidence type="ECO:0000313" key="4">
    <source>
        <dbReference type="EMBL" id="TCJ17103.1"/>
    </source>
</evidence>
<organism evidence="4 5">
    <name type="scientific">Parasulfuritortus cantonensis</name>
    <dbReference type="NCBI Taxonomy" id="2528202"/>
    <lineage>
        <taxon>Bacteria</taxon>
        <taxon>Pseudomonadati</taxon>
        <taxon>Pseudomonadota</taxon>
        <taxon>Betaproteobacteria</taxon>
        <taxon>Nitrosomonadales</taxon>
        <taxon>Thiobacillaceae</taxon>
        <taxon>Parasulfuritortus</taxon>
    </lineage>
</organism>
<protein>
    <submittedName>
        <fullName evidence="4">TlpA family protein disulfide reductase</fullName>
    </submittedName>
</protein>
<gene>
    <name evidence="4" type="ORF">EZJ19_03910</name>
</gene>
<dbReference type="PROSITE" id="PS51352">
    <property type="entry name" value="THIOREDOXIN_2"/>
    <property type="match status" value="1"/>
</dbReference>
<dbReference type="OrthoDB" id="9811352at2"/>
<dbReference type="GO" id="GO:0015036">
    <property type="term" value="F:disulfide oxidoreductase activity"/>
    <property type="evidence" value="ECO:0007669"/>
    <property type="project" value="UniProtKB-ARBA"/>
</dbReference>
<sequence>MKHPVATAVAAALALGLVSTGALRLALPPPPAPSSVEAVEIGAVWAAALPDLGGRSQPLAQWRGKVLVLNFWAPWCPPCRREIPGFIRLQQAYGSRGLQFVGVALDTPDKVAAYADAAGIPYPLLLGDEAAASLARAAGNHLGGLPYTVVFDRRGNAVASHTGALAEERLEDLVKPLL</sequence>
<dbReference type="EMBL" id="SJZB01000014">
    <property type="protein sequence ID" value="TCJ17103.1"/>
    <property type="molecule type" value="Genomic_DNA"/>
</dbReference>
<proteinExistence type="predicted"/>
<dbReference type="InterPro" id="IPR013766">
    <property type="entry name" value="Thioredoxin_domain"/>
</dbReference>
<dbReference type="AlphaFoldDB" id="A0A4R1BIJ4"/>
<dbReference type="RefSeq" id="WP_131444986.1">
    <property type="nucleotide sequence ID" value="NZ_SJZB01000014.1"/>
</dbReference>
<dbReference type="PROSITE" id="PS00194">
    <property type="entry name" value="THIOREDOXIN_1"/>
    <property type="match status" value="1"/>
</dbReference>
<dbReference type="InterPro" id="IPR050553">
    <property type="entry name" value="Thioredoxin_ResA/DsbE_sf"/>
</dbReference>
<keyword evidence="5" id="KW-1185">Reference proteome</keyword>
<dbReference type="CDD" id="cd02966">
    <property type="entry name" value="TlpA_like_family"/>
    <property type="match status" value="1"/>
</dbReference>
<keyword evidence="2" id="KW-0732">Signal</keyword>
<dbReference type="PANTHER" id="PTHR42852">
    <property type="entry name" value="THIOL:DISULFIDE INTERCHANGE PROTEIN DSBE"/>
    <property type="match status" value="1"/>
</dbReference>
<evidence type="ECO:0000259" key="3">
    <source>
        <dbReference type="PROSITE" id="PS51352"/>
    </source>
</evidence>
<feature type="signal peptide" evidence="2">
    <location>
        <begin position="1"/>
        <end position="24"/>
    </location>
</feature>
<dbReference type="Gene3D" id="3.40.30.10">
    <property type="entry name" value="Glutaredoxin"/>
    <property type="match status" value="1"/>
</dbReference>
<evidence type="ECO:0000256" key="1">
    <source>
        <dbReference type="ARBA" id="ARBA00023284"/>
    </source>
</evidence>